<feature type="domain" description="Histidine kinase" evidence="16">
    <location>
        <begin position="222"/>
        <end position="421"/>
    </location>
</feature>
<dbReference type="GO" id="GO:0005524">
    <property type="term" value="F:ATP binding"/>
    <property type="evidence" value="ECO:0007669"/>
    <property type="project" value="UniProtKB-KW"/>
</dbReference>
<dbReference type="SUPFAM" id="SSF47384">
    <property type="entry name" value="Homodimeric domain of signal transducing histidine kinase"/>
    <property type="match status" value="1"/>
</dbReference>
<evidence type="ECO:0000256" key="14">
    <source>
        <dbReference type="ARBA" id="ARBA00023136"/>
    </source>
</evidence>
<dbReference type="InterPro" id="IPR004358">
    <property type="entry name" value="Sig_transdc_His_kin-like_C"/>
</dbReference>
<evidence type="ECO:0000256" key="3">
    <source>
        <dbReference type="ARBA" id="ARBA00012438"/>
    </source>
</evidence>
<evidence type="ECO:0000256" key="6">
    <source>
        <dbReference type="ARBA" id="ARBA00022553"/>
    </source>
</evidence>
<dbReference type="InterPro" id="IPR036097">
    <property type="entry name" value="HisK_dim/P_sf"/>
</dbReference>
<keyword evidence="5" id="KW-0997">Cell inner membrane</keyword>
<dbReference type="RefSeq" id="WP_258734006.1">
    <property type="nucleotide sequence ID" value="NZ_JANTHZ010000008.1"/>
</dbReference>
<sequence>MNTLRTKITALLVGAVLLVALLATGLSFLLLSPPRFEEADTAVAAQWALLVDLAGKAGDARVAEKGNGFAGLSDQEPTGEIARMPSEGINAALARRGRAERVSVRASHGGPWPIVTGQLADGRWLTMPMTMPPHPGNGGWALAGWALVMALGTTLVMVVAVRRLTEPLALLERTVAKIGPDGRLEPLPEEGPTEVRAAAHAINRLSSRLKQAMESRIRLVAAAGHDLRTPMTRMRLRAEFFEDEEERATWIADLNELDRIADSAIRLVREEVDDAARSPVRLDGLVREVVGELKSIGMRLELEHAEPASVLARPLSLCRAIRNLAINAATHGRAAVVRVERSGGEALVVIDDAGPGIPEEMMARVFEPFFRVDPARGTPIPGAGLGLAIAHEIVTGIEGRLELKNRPGGGLTQIVHLPLAPDAAEADPV</sequence>
<dbReference type="Gene3D" id="3.30.565.10">
    <property type="entry name" value="Histidine kinase-like ATPase, C-terminal domain"/>
    <property type="match status" value="1"/>
</dbReference>
<dbReference type="Pfam" id="PF02518">
    <property type="entry name" value="HATPase_c"/>
    <property type="match status" value="1"/>
</dbReference>
<keyword evidence="7" id="KW-0808">Transferase</keyword>
<evidence type="ECO:0000256" key="11">
    <source>
        <dbReference type="ARBA" id="ARBA00022840"/>
    </source>
</evidence>
<evidence type="ECO:0000256" key="4">
    <source>
        <dbReference type="ARBA" id="ARBA00022475"/>
    </source>
</evidence>
<dbReference type="InterPro" id="IPR005467">
    <property type="entry name" value="His_kinase_dom"/>
</dbReference>
<comment type="caution">
    <text evidence="18">The sequence shown here is derived from an EMBL/GenBank/DDBJ whole genome shotgun (WGS) entry which is preliminary data.</text>
</comment>
<keyword evidence="8 15" id="KW-0812">Transmembrane</keyword>
<dbReference type="PROSITE" id="PS50885">
    <property type="entry name" value="HAMP"/>
    <property type="match status" value="1"/>
</dbReference>
<evidence type="ECO:0000256" key="2">
    <source>
        <dbReference type="ARBA" id="ARBA00004429"/>
    </source>
</evidence>
<dbReference type="InterPro" id="IPR003660">
    <property type="entry name" value="HAMP_dom"/>
</dbReference>
<proteinExistence type="predicted"/>
<dbReference type="EMBL" id="JANTHZ010000008">
    <property type="protein sequence ID" value="MCS0496847.1"/>
    <property type="molecule type" value="Genomic_DNA"/>
</dbReference>
<keyword evidence="14 15" id="KW-0472">Membrane</keyword>
<dbReference type="Proteomes" id="UP001151088">
    <property type="component" value="Unassembled WGS sequence"/>
</dbReference>
<dbReference type="PANTHER" id="PTHR44936:SF5">
    <property type="entry name" value="SENSOR HISTIDINE KINASE ENVZ"/>
    <property type="match status" value="1"/>
</dbReference>
<feature type="transmembrane region" description="Helical" evidence="15">
    <location>
        <begin position="139"/>
        <end position="161"/>
    </location>
</feature>
<comment type="catalytic activity">
    <reaction evidence="1">
        <text>ATP + protein L-histidine = ADP + protein N-phospho-L-histidine.</text>
        <dbReference type="EC" id="2.7.13.3"/>
    </reaction>
</comment>
<dbReference type="PANTHER" id="PTHR44936">
    <property type="entry name" value="SENSOR PROTEIN CREC"/>
    <property type="match status" value="1"/>
</dbReference>
<dbReference type="InterPro" id="IPR003661">
    <property type="entry name" value="HisK_dim/P_dom"/>
</dbReference>
<evidence type="ECO:0000259" key="16">
    <source>
        <dbReference type="PROSITE" id="PS50109"/>
    </source>
</evidence>
<keyword evidence="19" id="KW-1185">Reference proteome</keyword>
<evidence type="ECO:0000256" key="9">
    <source>
        <dbReference type="ARBA" id="ARBA00022741"/>
    </source>
</evidence>
<dbReference type="GO" id="GO:0000155">
    <property type="term" value="F:phosphorelay sensor kinase activity"/>
    <property type="evidence" value="ECO:0007669"/>
    <property type="project" value="InterPro"/>
</dbReference>
<keyword evidence="9" id="KW-0547">Nucleotide-binding</keyword>
<evidence type="ECO:0000313" key="18">
    <source>
        <dbReference type="EMBL" id="MCS0496847.1"/>
    </source>
</evidence>
<evidence type="ECO:0000256" key="13">
    <source>
        <dbReference type="ARBA" id="ARBA00023012"/>
    </source>
</evidence>
<gene>
    <name evidence="18" type="ORF">NVS89_17240</name>
</gene>
<name>A0A9X2PKC4_9HYPH</name>
<dbReference type="InterPro" id="IPR036890">
    <property type="entry name" value="HATPase_C_sf"/>
</dbReference>
<keyword evidence="13" id="KW-0902">Two-component regulatory system</keyword>
<evidence type="ECO:0000256" key="15">
    <source>
        <dbReference type="SAM" id="Phobius"/>
    </source>
</evidence>
<keyword evidence="11 18" id="KW-0067">ATP-binding</keyword>
<dbReference type="CDD" id="cd00082">
    <property type="entry name" value="HisKA"/>
    <property type="match status" value="1"/>
</dbReference>
<protein>
    <recommendedName>
        <fullName evidence="3">histidine kinase</fullName>
        <ecNumber evidence="3">2.7.13.3</ecNumber>
    </recommendedName>
</protein>
<evidence type="ECO:0000313" key="19">
    <source>
        <dbReference type="Proteomes" id="UP001151088"/>
    </source>
</evidence>
<evidence type="ECO:0000256" key="10">
    <source>
        <dbReference type="ARBA" id="ARBA00022777"/>
    </source>
</evidence>
<evidence type="ECO:0000259" key="17">
    <source>
        <dbReference type="PROSITE" id="PS50885"/>
    </source>
</evidence>
<evidence type="ECO:0000256" key="8">
    <source>
        <dbReference type="ARBA" id="ARBA00022692"/>
    </source>
</evidence>
<evidence type="ECO:0000256" key="7">
    <source>
        <dbReference type="ARBA" id="ARBA00022679"/>
    </source>
</evidence>
<keyword evidence="10" id="KW-0418">Kinase</keyword>
<dbReference type="AlphaFoldDB" id="A0A9X2PKC4"/>
<dbReference type="SMART" id="SM00388">
    <property type="entry name" value="HisKA"/>
    <property type="match status" value="1"/>
</dbReference>
<feature type="domain" description="HAMP" evidence="17">
    <location>
        <begin position="162"/>
        <end position="214"/>
    </location>
</feature>
<evidence type="ECO:0000256" key="1">
    <source>
        <dbReference type="ARBA" id="ARBA00000085"/>
    </source>
</evidence>
<keyword evidence="6" id="KW-0597">Phosphoprotein</keyword>
<dbReference type="Gene3D" id="1.10.287.130">
    <property type="match status" value="1"/>
</dbReference>
<dbReference type="InterPro" id="IPR003594">
    <property type="entry name" value="HATPase_dom"/>
</dbReference>
<dbReference type="Pfam" id="PF00672">
    <property type="entry name" value="HAMP"/>
    <property type="match status" value="1"/>
</dbReference>
<evidence type="ECO:0000256" key="12">
    <source>
        <dbReference type="ARBA" id="ARBA00022989"/>
    </source>
</evidence>
<organism evidence="18 19">
    <name type="scientific">Ancylobacter mangrovi</name>
    <dbReference type="NCBI Taxonomy" id="2972472"/>
    <lineage>
        <taxon>Bacteria</taxon>
        <taxon>Pseudomonadati</taxon>
        <taxon>Pseudomonadota</taxon>
        <taxon>Alphaproteobacteria</taxon>
        <taxon>Hyphomicrobiales</taxon>
        <taxon>Xanthobacteraceae</taxon>
        <taxon>Ancylobacter</taxon>
    </lineage>
</organism>
<dbReference type="GO" id="GO:0005886">
    <property type="term" value="C:plasma membrane"/>
    <property type="evidence" value="ECO:0007669"/>
    <property type="project" value="UniProtKB-SubCell"/>
</dbReference>
<dbReference type="PRINTS" id="PR00344">
    <property type="entry name" value="BCTRLSENSOR"/>
</dbReference>
<keyword evidence="12 15" id="KW-1133">Transmembrane helix</keyword>
<dbReference type="EC" id="2.7.13.3" evidence="3"/>
<dbReference type="SUPFAM" id="SSF55874">
    <property type="entry name" value="ATPase domain of HSP90 chaperone/DNA topoisomerase II/histidine kinase"/>
    <property type="match status" value="1"/>
</dbReference>
<comment type="subcellular location">
    <subcellularLocation>
        <location evidence="2">Cell inner membrane</location>
        <topology evidence="2">Multi-pass membrane protein</topology>
    </subcellularLocation>
</comment>
<keyword evidence="4" id="KW-1003">Cell membrane</keyword>
<dbReference type="InterPro" id="IPR050980">
    <property type="entry name" value="2C_sensor_his_kinase"/>
</dbReference>
<dbReference type="SMART" id="SM00304">
    <property type="entry name" value="HAMP"/>
    <property type="match status" value="1"/>
</dbReference>
<accession>A0A9X2PKC4</accession>
<reference evidence="18" key="1">
    <citation type="submission" date="2022-08" db="EMBL/GenBank/DDBJ databases">
        <authorList>
            <person name="Li F."/>
        </authorList>
    </citation>
    <scope>NUCLEOTIDE SEQUENCE</scope>
    <source>
        <strain evidence="18">MQZ15Z-1</strain>
    </source>
</reference>
<dbReference type="SMART" id="SM00387">
    <property type="entry name" value="HATPase_c"/>
    <property type="match status" value="1"/>
</dbReference>
<dbReference type="PROSITE" id="PS50109">
    <property type="entry name" value="HIS_KIN"/>
    <property type="match status" value="1"/>
</dbReference>
<evidence type="ECO:0000256" key="5">
    <source>
        <dbReference type="ARBA" id="ARBA00022519"/>
    </source>
</evidence>